<sequence length="91" mass="10819">MGCDDVVAVPECKEYINSRLPRGRNVCPYHFVLPNDGFKIRDFIYISYVRYLAFKDWNSLEDYARDEGVAICEKLFRKLRLKYNSSRLSDR</sequence>
<dbReference type="Proteomes" id="UP000092444">
    <property type="component" value="Unassembled WGS sequence"/>
</dbReference>
<keyword evidence="2" id="KW-1185">Reference proteome</keyword>
<protein>
    <submittedName>
        <fullName evidence="1">Uncharacterized protein</fullName>
    </submittedName>
</protein>
<dbReference type="STRING" id="37546.A0A1B0FF21"/>
<proteinExistence type="predicted"/>
<organism evidence="1 2">
    <name type="scientific">Glossina morsitans morsitans</name>
    <name type="common">Savannah tsetse fly</name>
    <dbReference type="NCBI Taxonomy" id="37546"/>
    <lineage>
        <taxon>Eukaryota</taxon>
        <taxon>Metazoa</taxon>
        <taxon>Ecdysozoa</taxon>
        <taxon>Arthropoda</taxon>
        <taxon>Hexapoda</taxon>
        <taxon>Insecta</taxon>
        <taxon>Pterygota</taxon>
        <taxon>Neoptera</taxon>
        <taxon>Endopterygota</taxon>
        <taxon>Diptera</taxon>
        <taxon>Brachycera</taxon>
        <taxon>Muscomorpha</taxon>
        <taxon>Hippoboscoidea</taxon>
        <taxon>Glossinidae</taxon>
        <taxon>Glossina</taxon>
    </lineage>
</organism>
<name>A0A1B0FF21_GLOMM</name>
<dbReference type="VEuPathDB" id="VectorBase:GMOY002192"/>
<evidence type="ECO:0000313" key="2">
    <source>
        <dbReference type="Proteomes" id="UP000092444"/>
    </source>
</evidence>
<dbReference type="AlphaFoldDB" id="A0A1B0FF21"/>
<dbReference type="EMBL" id="CCAG010007531">
    <property type="status" value="NOT_ANNOTATED_CDS"/>
    <property type="molecule type" value="Genomic_DNA"/>
</dbReference>
<reference evidence="1" key="1">
    <citation type="submission" date="2020-05" db="UniProtKB">
        <authorList>
            <consortium name="EnsemblMetazoa"/>
        </authorList>
    </citation>
    <scope>IDENTIFICATION</scope>
    <source>
        <strain evidence="1">Yale</strain>
    </source>
</reference>
<accession>A0A1B0FF21</accession>
<dbReference type="EnsemblMetazoa" id="GMOY002192-RA">
    <property type="protein sequence ID" value="GMOY002192-PA"/>
    <property type="gene ID" value="GMOY002192"/>
</dbReference>
<evidence type="ECO:0000313" key="1">
    <source>
        <dbReference type="EnsemblMetazoa" id="GMOY002192-PA"/>
    </source>
</evidence>